<name>J9FYG4_9ZZZZ</name>
<evidence type="ECO:0000313" key="1">
    <source>
        <dbReference type="EMBL" id="EJW94567.1"/>
    </source>
</evidence>
<comment type="caution">
    <text evidence="1">The sequence shown here is derived from an EMBL/GenBank/DDBJ whole genome shotgun (WGS) entry which is preliminary data.</text>
</comment>
<gene>
    <name evidence="1" type="ORF">EVA_17326</name>
</gene>
<reference evidence="1" key="1">
    <citation type="journal article" date="2012" name="PLoS ONE">
        <title>Gene sets for utilization of primary and secondary nutrition supplies in the distal gut of endangered iberian lynx.</title>
        <authorList>
            <person name="Alcaide M."/>
            <person name="Messina E."/>
            <person name="Richter M."/>
            <person name="Bargiela R."/>
            <person name="Peplies J."/>
            <person name="Huws S.A."/>
            <person name="Newbold C.J."/>
            <person name="Golyshin P.N."/>
            <person name="Simon M.A."/>
            <person name="Lopez G."/>
            <person name="Yakimov M.M."/>
            <person name="Ferrer M."/>
        </authorList>
    </citation>
    <scope>NUCLEOTIDE SEQUENCE</scope>
</reference>
<sequence length="62" mass="6536">MSLLEAAFISSSRITISLLLNPAIMVTSMPLACISFAMGYAMAQPTPPPTTATFFRPSISVA</sequence>
<dbReference type="AlphaFoldDB" id="J9FYG4"/>
<organism evidence="1">
    <name type="scientific">gut metagenome</name>
    <dbReference type="NCBI Taxonomy" id="749906"/>
    <lineage>
        <taxon>unclassified sequences</taxon>
        <taxon>metagenomes</taxon>
        <taxon>organismal metagenomes</taxon>
    </lineage>
</organism>
<protein>
    <submittedName>
        <fullName evidence="1">Secreted protein</fullName>
    </submittedName>
</protein>
<proteinExistence type="predicted"/>
<dbReference type="EMBL" id="AMCI01006304">
    <property type="protein sequence ID" value="EJW94567.1"/>
    <property type="molecule type" value="Genomic_DNA"/>
</dbReference>
<accession>J9FYG4</accession>